<dbReference type="SUPFAM" id="SSF53850">
    <property type="entry name" value="Periplasmic binding protein-like II"/>
    <property type="match status" value="1"/>
</dbReference>
<dbReference type="EMBL" id="FMJC01000002">
    <property type="protein sequence ID" value="SCM73805.1"/>
    <property type="molecule type" value="Genomic_DNA"/>
</dbReference>
<dbReference type="AlphaFoldDB" id="A0A212L8H1"/>
<gene>
    <name evidence="2" type="ORF">KL86DES1_21532</name>
</gene>
<dbReference type="PANTHER" id="PTHR30024:SF42">
    <property type="entry name" value="ALIPHATIC SULFONATES-BINDING PROTEIN-RELATED"/>
    <property type="match status" value="1"/>
</dbReference>
<feature type="chain" id="PRO_5013166024" evidence="1">
    <location>
        <begin position="25"/>
        <end position="364"/>
    </location>
</feature>
<protein>
    <submittedName>
        <fullName evidence="2">ABC-type nitrate/sulfonate/bicarbonate transport systems, periplasmic components</fullName>
    </submittedName>
</protein>
<dbReference type="Pfam" id="PF13379">
    <property type="entry name" value="NMT1_2"/>
    <property type="match status" value="1"/>
</dbReference>
<dbReference type="Gene3D" id="3.40.190.10">
    <property type="entry name" value="Periplasmic binding protein-like II"/>
    <property type="match status" value="2"/>
</dbReference>
<organism evidence="2">
    <name type="scientific">uncultured Desulfovibrio sp</name>
    <dbReference type="NCBI Taxonomy" id="167968"/>
    <lineage>
        <taxon>Bacteria</taxon>
        <taxon>Pseudomonadati</taxon>
        <taxon>Thermodesulfobacteriota</taxon>
        <taxon>Desulfovibrionia</taxon>
        <taxon>Desulfovibrionales</taxon>
        <taxon>Desulfovibrionaceae</taxon>
        <taxon>Desulfovibrio</taxon>
        <taxon>environmental samples</taxon>
    </lineage>
</organism>
<sequence>MKKKSPLTFLFLFLVAVFSATAFAAELPTMRYAYTIGSNETSFIVAITEGEKYVRDGYSLKTVVPKEKYLFLKEGKPIAQVDIIIGKGGSDLAILMGQGHADFATFSMSAAIAAIDQGIKIKIVSPYVLATGGLVIQSKIPVHNWDEMVAYIKKSDRPVKIGYHSPTSAPIIITRGALELAGLKGTDDPYDTSANILYVDLKGWPNLHPAMASGQIDMVAGPDPFPQVAEERGYGRYIVEFRKMPPSGKWENYPCCAMIATDAFINKHPDLVQAMVNFLQASGKWCNEHPQEAGKIAGEMQGISPEASAKLMPTYLNSFTPSWMVGASFYVNSFNKLGYFNGALEGKNFDDVKTLILDQKFIKE</sequence>
<accession>A0A212L8H1</accession>
<keyword evidence="1" id="KW-0732">Signal</keyword>
<feature type="signal peptide" evidence="1">
    <location>
        <begin position="1"/>
        <end position="24"/>
    </location>
</feature>
<dbReference type="RefSeq" id="WP_179980858.1">
    <property type="nucleotide sequence ID" value="NZ_LT608333.1"/>
</dbReference>
<reference evidence="2" key="1">
    <citation type="submission" date="2016-08" db="EMBL/GenBank/DDBJ databases">
        <authorList>
            <person name="Seilhamer J.J."/>
        </authorList>
    </citation>
    <scope>NUCLEOTIDE SEQUENCE</scope>
    <source>
        <strain evidence="2">86-1</strain>
    </source>
</reference>
<dbReference type="PANTHER" id="PTHR30024">
    <property type="entry name" value="ALIPHATIC SULFONATES-BINDING PROTEIN-RELATED"/>
    <property type="match status" value="1"/>
</dbReference>
<name>A0A212L8H1_9BACT</name>
<evidence type="ECO:0000313" key="2">
    <source>
        <dbReference type="EMBL" id="SCM73805.1"/>
    </source>
</evidence>
<evidence type="ECO:0000256" key="1">
    <source>
        <dbReference type="SAM" id="SignalP"/>
    </source>
</evidence>
<proteinExistence type="predicted"/>